<dbReference type="Proteomes" id="UP000543554">
    <property type="component" value="Unassembled WGS sequence"/>
</dbReference>
<comment type="caution">
    <text evidence="8">The sequence shown here is derived from an EMBL/GenBank/DDBJ whole genome shotgun (WGS) entry which is preliminary data.</text>
</comment>
<keyword evidence="5" id="KW-0998">Cell outer membrane</keyword>
<evidence type="ECO:0000313" key="8">
    <source>
        <dbReference type="EMBL" id="MBA8913582.1"/>
    </source>
</evidence>
<dbReference type="GO" id="GO:0009279">
    <property type="term" value="C:cell outer membrane"/>
    <property type="evidence" value="ECO:0007669"/>
    <property type="project" value="UniProtKB-SubCell"/>
</dbReference>
<evidence type="ECO:0000256" key="5">
    <source>
        <dbReference type="PROSITE-ProRule" id="PRU01360"/>
    </source>
</evidence>
<gene>
    <name evidence="8" type="ORF">HNR51_002665</name>
</gene>
<protein>
    <submittedName>
        <fullName evidence="8">Outer membrane receptor protein involved in Fe transport</fullName>
    </submittedName>
</protein>
<accession>A0AA40S3K3</accession>
<name>A0AA40S3K3_9HYPH</name>
<evidence type="ECO:0000259" key="7">
    <source>
        <dbReference type="Pfam" id="PF07715"/>
    </source>
</evidence>
<dbReference type="Gene3D" id="2.170.130.10">
    <property type="entry name" value="TonB-dependent receptor, plug domain"/>
    <property type="match status" value="1"/>
</dbReference>
<keyword evidence="5" id="KW-0813">Transport</keyword>
<keyword evidence="3" id="KW-0408">Iron</keyword>
<feature type="region of interest" description="Disordered" evidence="6">
    <location>
        <begin position="245"/>
        <end position="278"/>
    </location>
</feature>
<comment type="subcellular location">
    <subcellularLocation>
        <location evidence="5">Cell outer membrane</location>
        <topology evidence="5">Multi-pass membrane protein</topology>
    </subcellularLocation>
</comment>
<keyword evidence="9" id="KW-1185">Reference proteome</keyword>
<evidence type="ECO:0000256" key="2">
    <source>
        <dbReference type="ARBA" id="ARBA00022729"/>
    </source>
</evidence>
<comment type="similarity">
    <text evidence="5">Belongs to the TonB-dependent receptor family.</text>
</comment>
<sequence length="278" mass="29725">MLLGSAACTSIAPVLIQSIQAQVTEINTGLPTAQAVHPLAASPSVGGITLDMISLAGSGLGRGVVVDSSGSQVGYVAQRLRSATKTDTPLIDTPQAISVVTEAQIRDQNVQSIGEALRYVPGVAIAQGEGHRDAILIRGQRTTADFFVNGIRDDARNYRDLYNTQRIEVLKGPNAMTFGRGGGVVNRVLKEADGLPLSGRQLRIVGQRGAPAELLAVRCRRVLRIQRNHARSGQHREPVRPALHHLRAQQQQQHPARRAPDRALPADRPVLTPGTSPS</sequence>
<dbReference type="SUPFAM" id="SSF56935">
    <property type="entry name" value="Porins"/>
    <property type="match status" value="1"/>
</dbReference>
<dbReference type="InterPro" id="IPR039426">
    <property type="entry name" value="TonB-dep_rcpt-like"/>
</dbReference>
<keyword evidence="1" id="KW-0410">Iron transport</keyword>
<dbReference type="PANTHER" id="PTHR32552:SF68">
    <property type="entry name" value="FERRICHROME OUTER MEMBRANE TRANSPORTER_PHAGE RECEPTOR"/>
    <property type="match status" value="1"/>
</dbReference>
<proteinExistence type="inferred from homology"/>
<dbReference type="PROSITE" id="PS52016">
    <property type="entry name" value="TONB_DEPENDENT_REC_3"/>
    <property type="match status" value="1"/>
</dbReference>
<evidence type="ECO:0000313" key="9">
    <source>
        <dbReference type="Proteomes" id="UP000543554"/>
    </source>
</evidence>
<evidence type="ECO:0000256" key="1">
    <source>
        <dbReference type="ARBA" id="ARBA00022496"/>
    </source>
</evidence>
<organism evidence="8 9">
    <name type="scientific">Methylorubrum thiocyanatum</name>
    <dbReference type="NCBI Taxonomy" id="47958"/>
    <lineage>
        <taxon>Bacteria</taxon>
        <taxon>Pseudomonadati</taxon>
        <taxon>Pseudomonadota</taxon>
        <taxon>Alphaproteobacteria</taxon>
        <taxon>Hyphomicrobiales</taxon>
        <taxon>Methylobacteriaceae</taxon>
        <taxon>Methylorubrum</taxon>
    </lineage>
</organism>
<keyword evidence="2" id="KW-0732">Signal</keyword>
<keyword evidence="4" id="KW-0406">Ion transport</keyword>
<dbReference type="EMBL" id="JACJIB010000004">
    <property type="protein sequence ID" value="MBA8913582.1"/>
    <property type="molecule type" value="Genomic_DNA"/>
</dbReference>
<evidence type="ECO:0000256" key="6">
    <source>
        <dbReference type="SAM" id="MobiDB-lite"/>
    </source>
</evidence>
<feature type="domain" description="TonB-dependent receptor plug" evidence="7">
    <location>
        <begin position="90"/>
        <end position="182"/>
    </location>
</feature>
<dbReference type="InterPro" id="IPR037066">
    <property type="entry name" value="Plug_dom_sf"/>
</dbReference>
<evidence type="ECO:0000256" key="3">
    <source>
        <dbReference type="ARBA" id="ARBA00023004"/>
    </source>
</evidence>
<keyword evidence="5" id="KW-0472">Membrane</keyword>
<evidence type="ECO:0000256" key="4">
    <source>
        <dbReference type="ARBA" id="ARBA00023065"/>
    </source>
</evidence>
<keyword evidence="5" id="KW-1134">Transmembrane beta strand</keyword>
<keyword evidence="5" id="KW-0812">Transmembrane</keyword>
<dbReference type="GO" id="GO:0015344">
    <property type="term" value="F:siderophore uptake transmembrane transporter activity"/>
    <property type="evidence" value="ECO:0007669"/>
    <property type="project" value="TreeGrafter"/>
</dbReference>
<dbReference type="Pfam" id="PF07715">
    <property type="entry name" value="Plug"/>
    <property type="match status" value="1"/>
</dbReference>
<keyword evidence="8" id="KW-0675">Receptor</keyword>
<dbReference type="InterPro" id="IPR012910">
    <property type="entry name" value="Plug_dom"/>
</dbReference>
<dbReference type="PANTHER" id="PTHR32552">
    <property type="entry name" value="FERRICHROME IRON RECEPTOR-RELATED"/>
    <property type="match status" value="1"/>
</dbReference>
<dbReference type="AlphaFoldDB" id="A0AA40S3K3"/>
<reference evidence="8 9" key="1">
    <citation type="submission" date="2020-08" db="EMBL/GenBank/DDBJ databases">
        <title>Genomic Encyclopedia of Type Strains, Phase IV (KMG-IV): sequencing the most valuable type-strain genomes for metagenomic binning, comparative biology and taxonomic classification.</title>
        <authorList>
            <person name="Goeker M."/>
        </authorList>
    </citation>
    <scope>NUCLEOTIDE SEQUENCE [LARGE SCALE GENOMIC DNA]</scope>
    <source>
        <strain evidence="8 9">DSM 11490</strain>
    </source>
</reference>